<proteinExistence type="predicted"/>
<dbReference type="PANTHER" id="PTHR19871">
    <property type="entry name" value="BETA TRANSDUCIN-RELATED PROTEIN"/>
    <property type="match status" value="1"/>
</dbReference>
<dbReference type="PANTHER" id="PTHR19871:SF14">
    <property type="entry name" value="DUF4062 DOMAIN-CONTAINING PROTEIN"/>
    <property type="match status" value="1"/>
</dbReference>
<reference evidence="3" key="1">
    <citation type="submission" date="2016-11" db="UniProtKB">
        <authorList>
            <consortium name="WormBaseParasite"/>
        </authorList>
    </citation>
    <scope>IDENTIFICATION</scope>
</reference>
<dbReference type="WBParaSite" id="maker-uti_cns_0047328-snap-gene-0.4-mRNA-1">
    <property type="protein sequence ID" value="maker-uti_cns_0047328-snap-gene-0.4-mRNA-1"/>
    <property type="gene ID" value="maker-uti_cns_0047328-snap-gene-0.4"/>
</dbReference>
<evidence type="ECO:0000313" key="2">
    <source>
        <dbReference type="Proteomes" id="UP000095280"/>
    </source>
</evidence>
<protein>
    <submittedName>
        <fullName evidence="3">NACHT domain-containing protein</fullName>
    </submittedName>
</protein>
<name>A0A1I8JG23_9PLAT</name>
<dbReference type="InterPro" id="IPR052752">
    <property type="entry name" value="NACHT-WD_repeat"/>
</dbReference>
<dbReference type="AlphaFoldDB" id="A0A1I8JG23"/>
<evidence type="ECO:0000259" key="1">
    <source>
        <dbReference type="Pfam" id="PF05729"/>
    </source>
</evidence>
<sequence length="243" mass="27141">VNKVKTFCGQEEQLARLRRYLLDEPGVAKRPLFVRGLSGMGKTSLLAQCVAMTTEQWCPPSEGVSVVFRYLGTSAMSYHIGDLLLSLLDQLQLLYGLPAAVGVLLLLLDSLDQLSPRDGAYSLAWLPRICPPGIRLVFSSVPAAEIRFPPDCELLELVAAMPRDTALAALRKKLQRRNRRLQDSQERHLLDLFGMCPKPIYLKVLMREALTWTSFTEPRLPVGQPGDDCVQVLVKHVFEGLEN</sequence>
<dbReference type="InterPro" id="IPR027417">
    <property type="entry name" value="P-loop_NTPase"/>
</dbReference>
<evidence type="ECO:0000313" key="3">
    <source>
        <dbReference type="WBParaSite" id="maker-uti_cns_0047328-snap-gene-0.4-mRNA-1"/>
    </source>
</evidence>
<dbReference type="Proteomes" id="UP000095280">
    <property type="component" value="Unplaced"/>
</dbReference>
<dbReference type="InterPro" id="IPR007111">
    <property type="entry name" value="NACHT_NTPase"/>
</dbReference>
<feature type="domain" description="NACHT" evidence="1">
    <location>
        <begin position="30"/>
        <end position="145"/>
    </location>
</feature>
<keyword evidence="2" id="KW-1185">Reference proteome</keyword>
<organism evidence="2 3">
    <name type="scientific">Macrostomum lignano</name>
    <dbReference type="NCBI Taxonomy" id="282301"/>
    <lineage>
        <taxon>Eukaryota</taxon>
        <taxon>Metazoa</taxon>
        <taxon>Spiralia</taxon>
        <taxon>Lophotrochozoa</taxon>
        <taxon>Platyhelminthes</taxon>
        <taxon>Rhabditophora</taxon>
        <taxon>Macrostomorpha</taxon>
        <taxon>Macrostomida</taxon>
        <taxon>Macrostomidae</taxon>
        <taxon>Macrostomum</taxon>
    </lineage>
</organism>
<accession>A0A1I8JG23</accession>
<dbReference type="SUPFAM" id="SSF52540">
    <property type="entry name" value="P-loop containing nucleoside triphosphate hydrolases"/>
    <property type="match status" value="1"/>
</dbReference>
<dbReference type="Pfam" id="PF05729">
    <property type="entry name" value="NACHT"/>
    <property type="match status" value="1"/>
</dbReference>